<evidence type="ECO:0000256" key="7">
    <source>
        <dbReference type="RuleBase" id="RU000320"/>
    </source>
</evidence>
<dbReference type="Pfam" id="PF00361">
    <property type="entry name" value="Proton_antipo_M"/>
    <property type="match status" value="1"/>
</dbReference>
<comment type="caution">
    <text evidence="10">The sequence shown here is derived from an EMBL/GenBank/DDBJ whole genome shotgun (WGS) entry which is preliminary data.</text>
</comment>
<feature type="transmembrane region" description="Helical" evidence="8">
    <location>
        <begin position="470"/>
        <end position="492"/>
    </location>
</feature>
<keyword evidence="2" id="KW-1003">Cell membrane</keyword>
<feature type="transmembrane region" description="Helical" evidence="8">
    <location>
        <begin position="242"/>
        <end position="265"/>
    </location>
</feature>
<protein>
    <recommendedName>
        <fullName evidence="9">NADH:quinone oxidoreductase/Mrp antiporter transmembrane domain-containing protein</fullName>
    </recommendedName>
</protein>
<feature type="domain" description="NADH:quinone oxidoreductase/Mrp antiporter transmembrane" evidence="9">
    <location>
        <begin position="128"/>
        <end position="430"/>
    </location>
</feature>
<reference evidence="11" key="1">
    <citation type="submission" date="2016-09" db="EMBL/GenBank/DDBJ databases">
        <authorList>
            <person name="Greninger A.L."/>
            <person name="Jerome K.R."/>
            <person name="Mcnair B."/>
            <person name="Wallis C."/>
            <person name="Fang F."/>
        </authorList>
    </citation>
    <scope>NUCLEOTIDE SEQUENCE [LARGE SCALE GENOMIC DNA]</scope>
    <source>
        <strain evidence="11">BC1_M4</strain>
    </source>
</reference>
<keyword evidence="5" id="KW-0560">Oxidoreductase</keyword>
<dbReference type="EMBL" id="MIHC01000025">
    <property type="protein sequence ID" value="ODR05103.1"/>
    <property type="molecule type" value="Genomic_DNA"/>
</dbReference>
<feature type="transmembrane region" description="Helical" evidence="8">
    <location>
        <begin position="653"/>
        <end position="671"/>
    </location>
</feature>
<name>A0A1E3SU33_9MYCO</name>
<keyword evidence="4 8" id="KW-1133">Transmembrane helix</keyword>
<dbReference type="GO" id="GO:0005886">
    <property type="term" value="C:plasma membrane"/>
    <property type="evidence" value="ECO:0007669"/>
    <property type="project" value="UniProtKB-SubCell"/>
</dbReference>
<dbReference type="GO" id="GO:0016491">
    <property type="term" value="F:oxidoreductase activity"/>
    <property type="evidence" value="ECO:0007669"/>
    <property type="project" value="UniProtKB-KW"/>
</dbReference>
<evidence type="ECO:0000256" key="4">
    <source>
        <dbReference type="ARBA" id="ARBA00022989"/>
    </source>
</evidence>
<dbReference type="InterPro" id="IPR052175">
    <property type="entry name" value="ComplexI-like_HydComp"/>
</dbReference>
<evidence type="ECO:0000256" key="2">
    <source>
        <dbReference type="ARBA" id="ARBA00022475"/>
    </source>
</evidence>
<dbReference type="GO" id="GO:0042773">
    <property type="term" value="P:ATP synthesis coupled electron transport"/>
    <property type="evidence" value="ECO:0007669"/>
    <property type="project" value="InterPro"/>
</dbReference>
<feature type="transmembrane region" description="Helical" evidence="8">
    <location>
        <begin position="532"/>
        <end position="551"/>
    </location>
</feature>
<evidence type="ECO:0000313" key="11">
    <source>
        <dbReference type="Proteomes" id="UP000094224"/>
    </source>
</evidence>
<evidence type="ECO:0000256" key="5">
    <source>
        <dbReference type="ARBA" id="ARBA00023002"/>
    </source>
</evidence>
<dbReference type="RefSeq" id="WP_069401102.1">
    <property type="nucleotide sequence ID" value="NZ_MIHC01000025.1"/>
</dbReference>
<feature type="transmembrane region" description="Helical" evidence="8">
    <location>
        <begin position="208"/>
        <end position="230"/>
    </location>
</feature>
<dbReference type="PANTHER" id="PTHR42682">
    <property type="entry name" value="HYDROGENASE-4 COMPONENT F"/>
    <property type="match status" value="1"/>
</dbReference>
<feature type="transmembrane region" description="Helical" evidence="8">
    <location>
        <begin position="34"/>
        <end position="52"/>
    </location>
</feature>
<feature type="transmembrane region" description="Helical" evidence="8">
    <location>
        <begin position="382"/>
        <end position="402"/>
    </location>
</feature>
<comment type="subcellular location">
    <subcellularLocation>
        <location evidence="1">Cell membrane</location>
        <topology evidence="1">Multi-pass membrane protein</topology>
    </subcellularLocation>
    <subcellularLocation>
        <location evidence="7">Membrane</location>
        <topology evidence="7">Multi-pass membrane protein</topology>
    </subcellularLocation>
</comment>
<feature type="transmembrane region" description="Helical" evidence="8">
    <location>
        <begin position="157"/>
        <end position="188"/>
    </location>
</feature>
<feature type="transmembrane region" description="Helical" evidence="8">
    <location>
        <begin position="300"/>
        <end position="319"/>
    </location>
</feature>
<dbReference type="AlphaFoldDB" id="A0A1E3SU33"/>
<feature type="transmembrane region" description="Helical" evidence="8">
    <location>
        <begin position="325"/>
        <end position="343"/>
    </location>
</feature>
<dbReference type="PANTHER" id="PTHR42682:SF3">
    <property type="entry name" value="FORMATE HYDROGENLYASE SUBUNIT 3-RELATED"/>
    <property type="match status" value="1"/>
</dbReference>
<dbReference type="Proteomes" id="UP000094224">
    <property type="component" value="Unassembled WGS sequence"/>
</dbReference>
<evidence type="ECO:0000256" key="8">
    <source>
        <dbReference type="SAM" id="Phobius"/>
    </source>
</evidence>
<dbReference type="GO" id="GO:0008137">
    <property type="term" value="F:NADH dehydrogenase (ubiquinone) activity"/>
    <property type="evidence" value="ECO:0007669"/>
    <property type="project" value="InterPro"/>
</dbReference>
<evidence type="ECO:0000256" key="3">
    <source>
        <dbReference type="ARBA" id="ARBA00022692"/>
    </source>
</evidence>
<keyword evidence="6 8" id="KW-0472">Membrane</keyword>
<feature type="transmembrane region" description="Helical" evidence="8">
    <location>
        <begin position="271"/>
        <end position="293"/>
    </location>
</feature>
<keyword evidence="11" id="KW-1185">Reference proteome</keyword>
<keyword evidence="3 7" id="KW-0812">Transmembrane</keyword>
<feature type="transmembrane region" description="Helical" evidence="8">
    <location>
        <begin position="113"/>
        <end position="137"/>
    </location>
</feature>
<dbReference type="PRINTS" id="PR01437">
    <property type="entry name" value="NUOXDRDTASE4"/>
</dbReference>
<feature type="transmembrane region" description="Helical" evidence="8">
    <location>
        <begin position="422"/>
        <end position="449"/>
    </location>
</feature>
<evidence type="ECO:0000256" key="6">
    <source>
        <dbReference type="ARBA" id="ARBA00023136"/>
    </source>
</evidence>
<evidence type="ECO:0000313" key="10">
    <source>
        <dbReference type="EMBL" id="ODR05103.1"/>
    </source>
</evidence>
<accession>A0A1E3SU33</accession>
<feature type="transmembrane region" description="Helical" evidence="8">
    <location>
        <begin position="73"/>
        <end position="93"/>
    </location>
</feature>
<dbReference type="InterPro" id="IPR003918">
    <property type="entry name" value="NADH_UbQ_OxRdtase"/>
</dbReference>
<proteinExistence type="predicted"/>
<gene>
    <name evidence="10" type="ORF">BHQ21_15150</name>
</gene>
<dbReference type="InterPro" id="IPR001750">
    <property type="entry name" value="ND/Mrp_TM"/>
</dbReference>
<evidence type="ECO:0000256" key="1">
    <source>
        <dbReference type="ARBA" id="ARBA00004651"/>
    </source>
</evidence>
<organism evidence="10 11">
    <name type="scientific">Mycobacterium sherrisii</name>
    <dbReference type="NCBI Taxonomy" id="243061"/>
    <lineage>
        <taxon>Bacteria</taxon>
        <taxon>Bacillati</taxon>
        <taxon>Actinomycetota</taxon>
        <taxon>Actinomycetes</taxon>
        <taxon>Mycobacteriales</taxon>
        <taxon>Mycobacteriaceae</taxon>
        <taxon>Mycobacterium</taxon>
        <taxon>Mycobacterium simiae complex</taxon>
    </lineage>
</organism>
<sequence>MTAWVMFGTAALLWAGAAITAVFSSPGARRISPTLGGVGGLATIIGGVRLLFLQSGSVSKTLGGNDMVGAVTLRLTPLAGVFVVVLGAVAMAIACYVPRYHPRGRGTSLYLAIYHLALLATLTILLAGTVVVFLVAWESMALLSYLMILRHHHRDDVAAGAFWFLALSEIGFGLIVAAFLLLAAHAGSTDFAMIAASSTHLSPGIRDAVFMLALTGFGFKAGLVPLHVWLPEAHPVAPADGSGFLSGMVVKLGVYGILLFTTTLLKSGPPWWGLVTTGLGALTAVLGILYALTERDIKKFLAYSTIENIGVIAIAVGAGMTFTSYGQTALGAFLLLAALYHVVNHGLYKTLLFLEAGVIEHATGTRNMDRLGGLIHRLPRTAILSMIGTLAITTLPPLNGFVSEWLIFQALFQGFRIPSHLVGILIVVAAACLGLTGGLAVCAFVRAFGIPFLGMPRTADAADATESAQPVFGAALLASGCVALGVGAPLVITALGSAVHSVTSVDLLPRVLIGKLTIIPANTNFSASSPTYLAAFLLATLIVPMAIYAAGRPKAPSRQTPVWDGGIIAFKPRMQYSAMTFAAPVRVTFDRLYQPSITVQRASDEPAGRSGPVHYESEVTPLFQRYLYRPITRAVQYCAHLVTPIQSGDVNVYLLYVFLVVLIAYLLGALGTQ</sequence>
<evidence type="ECO:0000259" key="9">
    <source>
        <dbReference type="Pfam" id="PF00361"/>
    </source>
</evidence>